<feature type="transmembrane region" description="Helical" evidence="5">
    <location>
        <begin position="315"/>
        <end position="335"/>
    </location>
</feature>
<dbReference type="GO" id="GO:0016874">
    <property type="term" value="F:ligase activity"/>
    <property type="evidence" value="ECO:0007669"/>
    <property type="project" value="UniProtKB-KW"/>
</dbReference>
<keyword evidence="7" id="KW-0436">Ligase</keyword>
<dbReference type="Pfam" id="PF04932">
    <property type="entry name" value="Wzy_C"/>
    <property type="match status" value="1"/>
</dbReference>
<feature type="transmembrane region" description="Helical" evidence="5">
    <location>
        <begin position="215"/>
        <end position="231"/>
    </location>
</feature>
<comment type="caution">
    <text evidence="7">The sequence shown here is derived from an EMBL/GenBank/DDBJ whole genome shotgun (WGS) entry which is preliminary data.</text>
</comment>
<keyword evidence="2 5" id="KW-0812">Transmembrane</keyword>
<accession>A0A427ECE2</accession>
<evidence type="ECO:0000256" key="3">
    <source>
        <dbReference type="ARBA" id="ARBA00022989"/>
    </source>
</evidence>
<evidence type="ECO:0000256" key="2">
    <source>
        <dbReference type="ARBA" id="ARBA00022692"/>
    </source>
</evidence>
<gene>
    <name evidence="7" type="ORF">EGJ28_02185</name>
</gene>
<dbReference type="RefSeq" id="WP_014818890.1">
    <property type="nucleotide sequence ID" value="NZ_RHQL01000001.1"/>
</dbReference>
<dbReference type="AlphaFoldDB" id="A0A427ECE2"/>
<dbReference type="Proteomes" id="UP000276506">
    <property type="component" value="Unassembled WGS sequence"/>
</dbReference>
<dbReference type="GO" id="GO:0016020">
    <property type="term" value="C:membrane"/>
    <property type="evidence" value="ECO:0007669"/>
    <property type="project" value="UniProtKB-SubCell"/>
</dbReference>
<dbReference type="InterPro" id="IPR051533">
    <property type="entry name" value="WaaL-like"/>
</dbReference>
<dbReference type="EMBL" id="RHQL01000001">
    <property type="protein sequence ID" value="RRV14200.1"/>
    <property type="molecule type" value="Genomic_DNA"/>
</dbReference>
<proteinExistence type="predicted"/>
<organism evidence="7 8">
    <name type="scientific">Stutzerimonas xanthomarina</name>
    <dbReference type="NCBI Taxonomy" id="271420"/>
    <lineage>
        <taxon>Bacteria</taxon>
        <taxon>Pseudomonadati</taxon>
        <taxon>Pseudomonadota</taxon>
        <taxon>Gammaproteobacteria</taxon>
        <taxon>Pseudomonadales</taxon>
        <taxon>Pseudomonadaceae</taxon>
        <taxon>Stutzerimonas</taxon>
    </lineage>
</organism>
<dbReference type="InterPro" id="IPR007016">
    <property type="entry name" value="O-antigen_ligase-rel_domated"/>
</dbReference>
<evidence type="ECO:0000256" key="1">
    <source>
        <dbReference type="ARBA" id="ARBA00004141"/>
    </source>
</evidence>
<feature type="domain" description="O-antigen ligase-related" evidence="6">
    <location>
        <begin position="199"/>
        <end position="324"/>
    </location>
</feature>
<reference evidence="7 8" key="1">
    <citation type="submission" date="2018-10" db="EMBL/GenBank/DDBJ databases">
        <title>Transmission dynamics of multidrug resistant bacteria on intensive care unit surfaces.</title>
        <authorList>
            <person name="D'Souza A.W."/>
            <person name="Potter R.F."/>
            <person name="Wallace M."/>
            <person name="Shupe A."/>
            <person name="Patel S."/>
            <person name="Sun S."/>
            <person name="Gul D."/>
            <person name="Kwon J.H."/>
            <person name="Andleeb S."/>
            <person name="Burnham C.-A.D."/>
            <person name="Dantas G."/>
        </authorList>
    </citation>
    <scope>NUCLEOTIDE SEQUENCE [LARGE SCALE GENOMIC DNA]</scope>
    <source>
        <strain evidence="7 8">PX_177</strain>
    </source>
</reference>
<feature type="transmembrane region" description="Helical" evidence="5">
    <location>
        <begin position="342"/>
        <end position="364"/>
    </location>
</feature>
<feature type="transmembrane region" description="Helical" evidence="5">
    <location>
        <begin position="164"/>
        <end position="183"/>
    </location>
</feature>
<evidence type="ECO:0000313" key="7">
    <source>
        <dbReference type="EMBL" id="RRV14200.1"/>
    </source>
</evidence>
<keyword evidence="3 5" id="KW-1133">Transmembrane helix</keyword>
<sequence length="396" mass="44135">MILPWSLPTSLRVLLAIGLYLQLAGICFIPDGSRYATITNLTLFAPALVALLFRQSWPSFNKTAFGMLLALCGWVAFVAVFNEGSVGTPWRWLRLLLYVGLYVVAIGLVMQSRNIWRVLLLAVVGTAGLFAWLSLFQALFIDNRGFGFREFRLDSWAGHTMADFKNPIVSALYFGVAAVMALCMSLREKGWLRVLPLLAFLGASTYCYFTYSRGVWVGLLAAVMACLAVSLTARQFRLLLCGILPLAIAGIFLLETAGGIDASYRDEIFWQWWSKIGSFWWWGAGAGAEPNICIEGAGRCFNQAHSLYLQFFYEYGIPGLLLLLALIAILLLGGWRYRSGQSFAPLGLALMVFVIFVSVANYYVIFLRPGVFWIVFWLPAAILLHEHSGGERPEVR</sequence>
<comment type="subcellular location">
    <subcellularLocation>
        <location evidence="1">Membrane</location>
        <topology evidence="1">Multi-pass membrane protein</topology>
    </subcellularLocation>
</comment>
<feature type="transmembrane region" description="Helical" evidence="5">
    <location>
        <begin position="12"/>
        <end position="29"/>
    </location>
</feature>
<evidence type="ECO:0000256" key="4">
    <source>
        <dbReference type="ARBA" id="ARBA00023136"/>
    </source>
</evidence>
<evidence type="ECO:0000313" key="8">
    <source>
        <dbReference type="Proteomes" id="UP000276506"/>
    </source>
</evidence>
<dbReference type="PANTHER" id="PTHR37422:SF23">
    <property type="entry name" value="TEICHURONIC ACID BIOSYNTHESIS PROTEIN TUAE"/>
    <property type="match status" value="1"/>
</dbReference>
<evidence type="ECO:0000259" key="6">
    <source>
        <dbReference type="Pfam" id="PF04932"/>
    </source>
</evidence>
<feature type="transmembrane region" description="Helical" evidence="5">
    <location>
        <begin position="118"/>
        <end position="141"/>
    </location>
</feature>
<evidence type="ECO:0000256" key="5">
    <source>
        <dbReference type="SAM" id="Phobius"/>
    </source>
</evidence>
<dbReference type="PANTHER" id="PTHR37422">
    <property type="entry name" value="TEICHURONIC ACID BIOSYNTHESIS PROTEIN TUAE"/>
    <property type="match status" value="1"/>
</dbReference>
<feature type="transmembrane region" description="Helical" evidence="5">
    <location>
        <begin position="35"/>
        <end position="53"/>
    </location>
</feature>
<feature type="transmembrane region" description="Helical" evidence="5">
    <location>
        <begin position="190"/>
        <end position="209"/>
    </location>
</feature>
<feature type="transmembrane region" description="Helical" evidence="5">
    <location>
        <begin position="238"/>
        <end position="260"/>
    </location>
</feature>
<feature type="transmembrane region" description="Helical" evidence="5">
    <location>
        <begin position="93"/>
        <end position="111"/>
    </location>
</feature>
<keyword evidence="4 5" id="KW-0472">Membrane</keyword>
<protein>
    <submittedName>
        <fullName evidence="7">O-antigen ligase domain-containing protein</fullName>
    </submittedName>
</protein>
<feature type="transmembrane region" description="Helical" evidence="5">
    <location>
        <begin position="65"/>
        <end position="81"/>
    </location>
</feature>
<name>A0A427ECE2_9GAMM</name>